<evidence type="ECO:0000256" key="1">
    <source>
        <dbReference type="SAM" id="Phobius"/>
    </source>
</evidence>
<dbReference type="eggNOG" id="COG4886">
    <property type="taxonomic scope" value="Bacteria"/>
</dbReference>
<dbReference type="RefSeq" id="WP_027698185.1">
    <property type="nucleotide sequence ID" value="NZ_DF820484.1"/>
</dbReference>
<dbReference type="EMBL" id="DF820484">
    <property type="protein sequence ID" value="GAK30043.1"/>
    <property type="molecule type" value="Genomic_DNA"/>
</dbReference>
<keyword evidence="1" id="KW-1133">Transmembrane helix</keyword>
<accession>A0A069CS34</accession>
<keyword evidence="1" id="KW-0472">Membrane</keyword>
<dbReference type="STRING" id="1329250.WOSG25_011330"/>
<sequence>MFQKFIKRLPFKSSLQKLLTIIFVVSLAIFISTRPGYAQEEFAQVTDEGIKIGTTLVETNKVDNDTELNREGNTQVQTPEKTNEAELVGSSLVPFDSQISIREPEFQKSNNAYSLVSETKPDELVEAPAEANEQIIGTWGTVPWHFQAGCLTFGDGIAPSVQRTAKLSAPFLADSKLQEYIPQIKQIDIIGRVILPSNSSALFSKIPALKKITGLSNLELAAVTDMREMFADNPTLVELPLAGFKTIQVSDVRRMFANIPKLEKLDLSNLDFSKVKRHRTAELFVGSNNLREITFMNRTFGQSAKTANGHMINYLEPHESSLMHVPVDARYGGKWIQNNFNTENQMVNRGPGLLGKQVLQNLGRKKGSTGTWVWAPALLGKAKEPKTLYVSPNMPVQKINALIKFNQAELVKLTTINASAVTNWRVEPTLLINNAPVDLGIHQVIWQIYTNDMAQPIDTFIGTVNLVRDKSALVVEDDWQFIDDFENYNPMSLVSRVVGPNGEELAKTGVDIQLMANYPKFGQTQQLLYQIKHHYWQSQKYSRKQSTLIQWTGEPIIKSAQLNLVAVKDQHITQGAKFDWTKSVVWHKPLPSNRVVVRLPEKFNQTSVDKPGEYIVTILLIAANGKQSSRDIKLIVLPLMAETSQLIGRVELAAELFQPECAKTRHVENTPIALNRQISGNGFGEGYFIKSHNQQQSSLPALAVSKNNIWTYVGGSVIIFVLGYKPLAKYTKKASSNRTSR</sequence>
<evidence type="ECO:0000313" key="3">
    <source>
        <dbReference type="Proteomes" id="UP000030643"/>
    </source>
</evidence>
<dbReference type="InterPro" id="IPR005046">
    <property type="entry name" value="DUF285"/>
</dbReference>
<proteinExistence type="predicted"/>
<reference evidence="3" key="1">
    <citation type="journal article" date="2014" name="Genome Announc.">
        <title>Draft genome sequence of Weissella oryzae SG25T, isolated from fermented rice grains.</title>
        <authorList>
            <person name="Tanizawa Y."/>
            <person name="Fujisawa T."/>
            <person name="Mochizuki T."/>
            <person name="Kaminuma E."/>
            <person name="Suzuki Y."/>
            <person name="Nakamura Y."/>
            <person name="Tohno M."/>
        </authorList>
    </citation>
    <scope>NUCLEOTIDE SEQUENCE [LARGE SCALE GENOMIC DNA]</scope>
    <source>
        <strain evidence="3">DSM 25784 / JCM 18191 / LMG 30913 / SG25</strain>
    </source>
</reference>
<dbReference type="Pfam" id="PF03382">
    <property type="entry name" value="DUF285"/>
    <property type="match status" value="1"/>
</dbReference>
<dbReference type="Gene3D" id="3.80.10.10">
    <property type="entry name" value="Ribonuclease Inhibitor"/>
    <property type="match status" value="1"/>
</dbReference>
<name>A0A069CS34_WEIOS</name>
<keyword evidence="1" id="KW-0812">Transmembrane</keyword>
<feature type="transmembrane region" description="Helical" evidence="1">
    <location>
        <begin position="709"/>
        <end position="728"/>
    </location>
</feature>
<evidence type="ECO:0000313" key="2">
    <source>
        <dbReference type="EMBL" id="GAK30043.1"/>
    </source>
</evidence>
<dbReference type="InterPro" id="IPR032675">
    <property type="entry name" value="LRR_dom_sf"/>
</dbReference>
<gene>
    <name evidence="2" type="ORF">WOSG25_011330</name>
</gene>
<organism evidence="2 3">
    <name type="scientific">Weissella oryzae (strain DSM 25784 / JCM 18191 / LMG 30913 / SG25)</name>
    <dbReference type="NCBI Taxonomy" id="1329250"/>
    <lineage>
        <taxon>Bacteria</taxon>
        <taxon>Bacillati</taxon>
        <taxon>Bacillota</taxon>
        <taxon>Bacilli</taxon>
        <taxon>Lactobacillales</taxon>
        <taxon>Lactobacillaceae</taxon>
        <taxon>Weissella</taxon>
    </lineage>
</organism>
<dbReference type="Proteomes" id="UP000030643">
    <property type="component" value="Unassembled WGS sequence"/>
</dbReference>
<dbReference type="AlphaFoldDB" id="A0A069CS34"/>
<protein>
    <submittedName>
        <fullName evidence="2">Bacterial surface protein 26-residue PARCEL repeat-containing domain protein</fullName>
    </submittedName>
</protein>
<keyword evidence="3" id="KW-1185">Reference proteome</keyword>